<feature type="transmembrane region" description="Helical" evidence="6">
    <location>
        <begin position="66"/>
        <end position="87"/>
    </location>
</feature>
<keyword evidence="3 6" id="KW-0812">Transmembrane</keyword>
<keyword evidence="8" id="KW-1185">Reference proteome</keyword>
<feature type="transmembrane region" description="Helical" evidence="6">
    <location>
        <begin position="260"/>
        <end position="279"/>
    </location>
</feature>
<gene>
    <name evidence="7" type="ORF">HGP29_12545</name>
</gene>
<reference evidence="7 8" key="1">
    <citation type="submission" date="2020-04" db="EMBL/GenBank/DDBJ databases">
        <title>Flammeovirga sp. SR4, a novel species isolated from seawater.</title>
        <authorList>
            <person name="Wang X."/>
        </authorList>
    </citation>
    <scope>NUCLEOTIDE SEQUENCE [LARGE SCALE GENOMIC DNA]</scope>
    <source>
        <strain evidence="7 8">SR4</strain>
    </source>
</reference>
<dbReference type="EMBL" id="JABAIL010000003">
    <property type="protein sequence ID" value="NLR92046.1"/>
    <property type="molecule type" value="Genomic_DNA"/>
</dbReference>
<evidence type="ECO:0000256" key="4">
    <source>
        <dbReference type="ARBA" id="ARBA00022989"/>
    </source>
</evidence>
<evidence type="ECO:0000256" key="2">
    <source>
        <dbReference type="ARBA" id="ARBA00009773"/>
    </source>
</evidence>
<feature type="transmembrane region" description="Helical" evidence="6">
    <location>
        <begin position="299"/>
        <end position="325"/>
    </location>
</feature>
<evidence type="ECO:0000313" key="8">
    <source>
        <dbReference type="Proteomes" id="UP000585050"/>
    </source>
</evidence>
<accession>A0A7X8SKT2</accession>
<feature type="transmembrane region" description="Helical" evidence="6">
    <location>
        <begin position="196"/>
        <end position="217"/>
    </location>
</feature>
<comment type="subcellular location">
    <subcellularLocation>
        <location evidence="1">Membrane</location>
        <topology evidence="1">Multi-pass membrane protein</topology>
    </subcellularLocation>
</comment>
<evidence type="ECO:0000313" key="7">
    <source>
        <dbReference type="EMBL" id="NLR92046.1"/>
    </source>
</evidence>
<dbReference type="PANTHER" id="PTHR21716">
    <property type="entry name" value="TRANSMEMBRANE PROTEIN"/>
    <property type="match status" value="1"/>
</dbReference>
<evidence type="ECO:0000256" key="6">
    <source>
        <dbReference type="SAM" id="Phobius"/>
    </source>
</evidence>
<keyword evidence="4 6" id="KW-1133">Transmembrane helix</keyword>
<proteinExistence type="inferred from homology"/>
<feature type="transmembrane region" description="Helical" evidence="6">
    <location>
        <begin position="136"/>
        <end position="159"/>
    </location>
</feature>
<evidence type="ECO:0000256" key="5">
    <source>
        <dbReference type="ARBA" id="ARBA00023136"/>
    </source>
</evidence>
<comment type="caution">
    <text evidence="7">The sequence shown here is derived from an EMBL/GenBank/DDBJ whole genome shotgun (WGS) entry which is preliminary data.</text>
</comment>
<dbReference type="RefSeq" id="WP_168882751.1">
    <property type="nucleotide sequence ID" value="NZ_JABAIL010000003.1"/>
</dbReference>
<comment type="similarity">
    <text evidence="2">Belongs to the autoinducer-2 exporter (AI-2E) (TC 2.A.86) family.</text>
</comment>
<keyword evidence="5 6" id="KW-0472">Membrane</keyword>
<dbReference type="InterPro" id="IPR002549">
    <property type="entry name" value="AI-2E-like"/>
</dbReference>
<feature type="transmembrane region" description="Helical" evidence="6">
    <location>
        <begin position="7"/>
        <end position="24"/>
    </location>
</feature>
<evidence type="ECO:0000256" key="3">
    <source>
        <dbReference type="ARBA" id="ARBA00022692"/>
    </source>
</evidence>
<dbReference type="GO" id="GO:0055085">
    <property type="term" value="P:transmembrane transport"/>
    <property type="evidence" value="ECO:0007669"/>
    <property type="project" value="TreeGrafter"/>
</dbReference>
<protein>
    <submittedName>
        <fullName evidence="7">AI-2E family transporter</fullName>
    </submittedName>
</protein>
<sequence length="365" mass="40234">MHKVTKAASTALLLVIIVVCLIYLKSILVPLILAAIFYLIVVEVRTMISGMISLKEHKLPIWLQNLMASLTIFGILFVVVKIMSVSIQNLSESMSHYDGNLQLMEDKLNALFDINITNSLNKMVGDTNFTSLLRTVLSSVTGLFGNAFTILLYIVFLLLEESGFGDKLKAMYPKDSDYVQVMKLLTRVSNLVSSYLTLKTFVSLITGVLSYLVLVFVGIDAPFFWAAIIFILNYIPTIGSLIATLFPAFFIIIQTAEPTLGLVVLLAVGAIQLIVGNFVEPKLMGNSLNVSSLVVLIALAFWGTIWGVIGMILSVPITVLMIIIFGEFESTRRIAILLSETGNIGAPQIRTNLDDDFFFDETVQN</sequence>
<dbReference type="GO" id="GO:0016020">
    <property type="term" value="C:membrane"/>
    <property type="evidence" value="ECO:0007669"/>
    <property type="project" value="UniProtKB-SubCell"/>
</dbReference>
<dbReference type="Proteomes" id="UP000585050">
    <property type="component" value="Unassembled WGS sequence"/>
</dbReference>
<dbReference type="Pfam" id="PF01594">
    <property type="entry name" value="AI-2E_transport"/>
    <property type="match status" value="1"/>
</dbReference>
<dbReference type="PANTHER" id="PTHR21716:SF64">
    <property type="entry name" value="AI-2 TRANSPORT PROTEIN TQSA"/>
    <property type="match status" value="1"/>
</dbReference>
<organism evidence="7 8">
    <name type="scientific">Flammeovirga agarivorans</name>
    <dbReference type="NCBI Taxonomy" id="2726742"/>
    <lineage>
        <taxon>Bacteria</taxon>
        <taxon>Pseudomonadati</taxon>
        <taxon>Bacteroidota</taxon>
        <taxon>Cytophagia</taxon>
        <taxon>Cytophagales</taxon>
        <taxon>Flammeovirgaceae</taxon>
        <taxon>Flammeovirga</taxon>
    </lineage>
</organism>
<name>A0A7X8SKT2_9BACT</name>
<feature type="transmembrane region" description="Helical" evidence="6">
    <location>
        <begin position="223"/>
        <end position="253"/>
    </location>
</feature>
<evidence type="ECO:0000256" key="1">
    <source>
        <dbReference type="ARBA" id="ARBA00004141"/>
    </source>
</evidence>
<dbReference type="AlphaFoldDB" id="A0A7X8SKT2"/>